<reference evidence="2" key="1">
    <citation type="journal article" date="2020" name="Nature">
        <title>Giant virus diversity and host interactions through global metagenomics.</title>
        <authorList>
            <person name="Schulz F."/>
            <person name="Roux S."/>
            <person name="Paez-Espino D."/>
            <person name="Jungbluth S."/>
            <person name="Walsh D.A."/>
            <person name="Denef V.J."/>
            <person name="McMahon K.D."/>
            <person name="Konstantinidis K.T."/>
            <person name="Eloe-Fadrosh E.A."/>
            <person name="Kyrpides N.C."/>
            <person name="Woyke T."/>
        </authorList>
    </citation>
    <scope>NUCLEOTIDE SEQUENCE</scope>
    <source>
        <strain evidence="2">GVMAG-S-1101172-89</strain>
    </source>
</reference>
<feature type="transmembrane region" description="Helical" evidence="1">
    <location>
        <begin position="192"/>
        <end position="211"/>
    </location>
</feature>
<dbReference type="AlphaFoldDB" id="A0A6C0K3V6"/>
<organism evidence="2">
    <name type="scientific">viral metagenome</name>
    <dbReference type="NCBI Taxonomy" id="1070528"/>
    <lineage>
        <taxon>unclassified sequences</taxon>
        <taxon>metagenomes</taxon>
        <taxon>organismal metagenomes</taxon>
    </lineage>
</organism>
<keyword evidence="1" id="KW-0812">Transmembrane</keyword>
<feature type="transmembrane region" description="Helical" evidence="1">
    <location>
        <begin position="262"/>
        <end position="281"/>
    </location>
</feature>
<keyword evidence="1" id="KW-0472">Membrane</keyword>
<protein>
    <submittedName>
        <fullName evidence="2">Uncharacterized protein</fullName>
    </submittedName>
</protein>
<dbReference type="EMBL" id="MN740809">
    <property type="protein sequence ID" value="QHU12745.1"/>
    <property type="molecule type" value="Genomic_DNA"/>
</dbReference>
<evidence type="ECO:0000256" key="1">
    <source>
        <dbReference type="SAM" id="Phobius"/>
    </source>
</evidence>
<keyword evidence="1" id="KW-1133">Transmembrane helix</keyword>
<name>A0A6C0K3V6_9ZZZZ</name>
<evidence type="ECO:0000313" key="2">
    <source>
        <dbReference type="EMBL" id="QHU12745.1"/>
    </source>
</evidence>
<sequence>MSIDNNSTKENFQLPPQIPTAFGGAGGIDLSSYVNANQSPLVAFILSQSYSQINSIKQAILRSIFQLTEFRSSSGSSGSPGTSPEDLLVSSYNNLLARVSAYTPSADSPISNSSTISDFRKELYNLDSQKKKFISKKDSGIFNIAKSAAHYYISLILYILGPIFAIILILNKLYYLKRITHTNYFSIFIHKVFYAFWAGIWYPLILLYGIVDPPIFRTFFPFYKVEKIDNFFQRPFTYIFQRPFTYTSSEPNPISENINKNVMRVCYIILFCSFLYVYIFYDDF</sequence>
<proteinExistence type="predicted"/>
<accession>A0A6C0K3V6</accession>
<feature type="transmembrane region" description="Helical" evidence="1">
    <location>
        <begin position="151"/>
        <end position="171"/>
    </location>
</feature>